<dbReference type="GO" id="GO:0003677">
    <property type="term" value="F:DNA binding"/>
    <property type="evidence" value="ECO:0007669"/>
    <property type="project" value="UniProtKB-UniRule"/>
</dbReference>
<dbReference type="InterPro" id="IPR047416">
    <property type="entry name" value="XPF_nuclease_Mus81"/>
</dbReference>
<dbReference type="EMBL" id="CAMXCT010006693">
    <property type="protein sequence ID" value="CAI4018414.1"/>
    <property type="molecule type" value="Genomic_DNA"/>
</dbReference>
<evidence type="ECO:0000313" key="17">
    <source>
        <dbReference type="Proteomes" id="UP001152797"/>
    </source>
</evidence>
<dbReference type="GO" id="GO:0048476">
    <property type="term" value="C:Holliday junction resolvase complex"/>
    <property type="evidence" value="ECO:0007669"/>
    <property type="project" value="UniProtKB-UniRule"/>
</dbReference>
<dbReference type="GO" id="GO:0031573">
    <property type="term" value="P:mitotic intra-S DNA damage checkpoint signaling"/>
    <property type="evidence" value="ECO:0007669"/>
    <property type="project" value="TreeGrafter"/>
</dbReference>
<dbReference type="GO" id="GO:0000727">
    <property type="term" value="P:double-strand break repair via break-induced replication"/>
    <property type="evidence" value="ECO:0007669"/>
    <property type="project" value="UniProtKB-UniRule"/>
</dbReference>
<dbReference type="InterPro" id="IPR011335">
    <property type="entry name" value="Restrct_endonuc-II-like"/>
</dbReference>
<dbReference type="SMART" id="SM00891">
    <property type="entry name" value="ERCC4"/>
    <property type="match status" value="1"/>
</dbReference>
<keyword evidence="10 13" id="KW-0233">DNA recombination</keyword>
<comment type="subunit">
    <text evidence="13">Interacts with EME1.</text>
</comment>
<dbReference type="SUPFAM" id="SSF52980">
    <property type="entry name" value="Restriction endonuclease-like"/>
    <property type="match status" value="1"/>
</dbReference>
<evidence type="ECO:0000256" key="5">
    <source>
        <dbReference type="ARBA" id="ARBA00022723"/>
    </source>
</evidence>
<keyword evidence="5 13" id="KW-0479">Metal-binding</keyword>
<dbReference type="InterPro" id="IPR006166">
    <property type="entry name" value="ERCC4_domain"/>
</dbReference>
<gene>
    <name evidence="15" type="ORF">C1SCF055_LOCUS42982</name>
</gene>
<evidence type="ECO:0000313" key="16">
    <source>
        <dbReference type="EMBL" id="CAL4805726.1"/>
    </source>
</evidence>
<comment type="function">
    <text evidence="13">Interacts with EME1 to form a DNA structure-specific endonuclease with substrate preference for branched DNA structures with a 5'-end at the branch nick. Typical substrates include 3'-flap structures, D-loops, replication forks and nicked Holliday junctions. May be required in mitosis for the processing of stalled or collapsed replication fork intermediates. May be required in meiosis for the repair of meiosis-specific double strand breaks subsequent to single-end invasion (SEI).</text>
</comment>
<dbReference type="OrthoDB" id="5963188at2759"/>
<keyword evidence="11 13" id="KW-0234">DNA repair</keyword>
<comment type="similarity">
    <text evidence="3 13">Belongs to the XPF family.</text>
</comment>
<feature type="domain" description="ERCC4" evidence="14">
    <location>
        <begin position="47"/>
        <end position="149"/>
    </location>
</feature>
<keyword evidence="17" id="KW-1185">Reference proteome</keyword>
<sequence>MGRSSRGHPKDAQKIVRSEPLPRLPRPRLGAVTSALEVKRCVAGKLVLLLDHREVGASKEHTLKGAMFSELQKRLGLAVEARSLPLGDVLWIWRNEVTGEELVSGWIVERKTFADLSSSICDGRYDEQKGRLLEAPNLRGVIFLVEGNAPLFGVEDGAPKSSRGFGQRLGPRLSEKALATSATNTQLISGFNVLHSASIPHSVSLLVALHNALARDTGDLQGVSYQDFAERTQKHGQRRVFEAFGRMLRMVPGCGAEATEAMVDEFQTPQGFAAALRDSSDAELLARLKQRGGRVTQPLLQHCRRLYCGA</sequence>
<evidence type="ECO:0000256" key="9">
    <source>
        <dbReference type="ARBA" id="ARBA00022842"/>
    </source>
</evidence>
<reference evidence="16 17" key="2">
    <citation type="submission" date="2024-05" db="EMBL/GenBank/DDBJ databases">
        <authorList>
            <person name="Chen Y."/>
            <person name="Shah S."/>
            <person name="Dougan E. K."/>
            <person name="Thang M."/>
            <person name="Chan C."/>
        </authorList>
    </citation>
    <scope>NUCLEOTIDE SEQUENCE [LARGE SCALE GENOMIC DNA]</scope>
</reference>
<evidence type="ECO:0000256" key="2">
    <source>
        <dbReference type="ARBA" id="ARBA00004123"/>
    </source>
</evidence>
<comment type="cofactor">
    <cofactor evidence="1 13">
        <name>Mg(2+)</name>
        <dbReference type="ChEBI" id="CHEBI:18420"/>
    </cofactor>
</comment>
<evidence type="ECO:0000256" key="4">
    <source>
        <dbReference type="ARBA" id="ARBA00022722"/>
    </source>
</evidence>
<evidence type="ECO:0000256" key="12">
    <source>
        <dbReference type="ARBA" id="ARBA00023242"/>
    </source>
</evidence>
<keyword evidence="12 13" id="KW-0539">Nucleus</keyword>
<name>A0A9P1M3G5_9DINO</name>
<dbReference type="EC" id="3.1.22.-" evidence="13"/>
<accession>A0A9P1M3G5</accession>
<dbReference type="GO" id="GO:0006308">
    <property type="term" value="P:DNA catabolic process"/>
    <property type="evidence" value="ECO:0007669"/>
    <property type="project" value="UniProtKB-UniRule"/>
</dbReference>
<comment type="subcellular location">
    <subcellularLocation>
        <location evidence="2 13">Nucleus</location>
    </subcellularLocation>
</comment>
<dbReference type="EMBL" id="CAMXCT020006693">
    <property type="protein sequence ID" value="CAL1171789.1"/>
    <property type="molecule type" value="Genomic_DNA"/>
</dbReference>
<keyword evidence="8 13" id="KW-0378">Hydrolase</keyword>
<evidence type="ECO:0000256" key="3">
    <source>
        <dbReference type="ARBA" id="ARBA00010015"/>
    </source>
</evidence>
<dbReference type="InterPro" id="IPR042530">
    <property type="entry name" value="EME1/EME2_C"/>
</dbReference>
<comment type="caution">
    <text evidence="15">The sequence shown here is derived from an EMBL/GenBank/DDBJ whole genome shotgun (WGS) entry which is preliminary data.</text>
</comment>
<dbReference type="Pfam" id="PF02732">
    <property type="entry name" value="ERCC4"/>
    <property type="match status" value="1"/>
</dbReference>
<keyword evidence="9 13" id="KW-0460">Magnesium</keyword>
<keyword evidence="4 13" id="KW-0540">Nuclease</keyword>
<evidence type="ECO:0000313" key="15">
    <source>
        <dbReference type="EMBL" id="CAI4018414.1"/>
    </source>
</evidence>
<evidence type="ECO:0000256" key="13">
    <source>
        <dbReference type="RuleBase" id="RU369042"/>
    </source>
</evidence>
<organism evidence="15">
    <name type="scientific">Cladocopium goreaui</name>
    <dbReference type="NCBI Taxonomy" id="2562237"/>
    <lineage>
        <taxon>Eukaryota</taxon>
        <taxon>Sar</taxon>
        <taxon>Alveolata</taxon>
        <taxon>Dinophyceae</taxon>
        <taxon>Suessiales</taxon>
        <taxon>Symbiodiniaceae</taxon>
        <taxon>Cladocopium</taxon>
    </lineage>
</organism>
<dbReference type="Gene3D" id="3.40.50.10130">
    <property type="match status" value="1"/>
</dbReference>
<dbReference type="PANTHER" id="PTHR13451">
    <property type="entry name" value="CLASS II CROSSOVER JUNCTION ENDONUCLEASE MUS81"/>
    <property type="match status" value="1"/>
</dbReference>
<dbReference type="GO" id="GO:0046872">
    <property type="term" value="F:metal ion binding"/>
    <property type="evidence" value="ECO:0007669"/>
    <property type="project" value="UniProtKB-UniRule"/>
</dbReference>
<dbReference type="InterPro" id="IPR033309">
    <property type="entry name" value="Mus81"/>
</dbReference>
<dbReference type="Gene3D" id="1.10.150.670">
    <property type="entry name" value="Crossover junction endonuclease EME1, DNA-binding domain"/>
    <property type="match status" value="1"/>
</dbReference>
<evidence type="ECO:0000256" key="7">
    <source>
        <dbReference type="ARBA" id="ARBA00022763"/>
    </source>
</evidence>
<protein>
    <recommendedName>
        <fullName evidence="13">Crossover junction endonuclease MUS81</fullName>
        <ecNumber evidence="13">3.1.22.-</ecNumber>
    </recommendedName>
</protein>
<dbReference type="AlphaFoldDB" id="A0A9P1M3G5"/>
<proteinExistence type="inferred from homology"/>
<evidence type="ECO:0000256" key="1">
    <source>
        <dbReference type="ARBA" id="ARBA00001946"/>
    </source>
</evidence>
<evidence type="ECO:0000259" key="14">
    <source>
        <dbReference type="SMART" id="SM00891"/>
    </source>
</evidence>
<dbReference type="GO" id="GO:0008821">
    <property type="term" value="F:crossover junction DNA endonuclease activity"/>
    <property type="evidence" value="ECO:0007669"/>
    <property type="project" value="UniProtKB-UniRule"/>
</dbReference>
<dbReference type="GO" id="GO:0000712">
    <property type="term" value="P:resolution of meiotic recombination intermediates"/>
    <property type="evidence" value="ECO:0007669"/>
    <property type="project" value="TreeGrafter"/>
</dbReference>
<keyword evidence="7 13" id="KW-0227">DNA damage</keyword>
<dbReference type="GO" id="GO:0005634">
    <property type="term" value="C:nucleus"/>
    <property type="evidence" value="ECO:0007669"/>
    <property type="project" value="UniProtKB-SubCell"/>
</dbReference>
<reference evidence="15" key="1">
    <citation type="submission" date="2022-10" db="EMBL/GenBank/DDBJ databases">
        <authorList>
            <person name="Chen Y."/>
            <person name="Dougan E. K."/>
            <person name="Chan C."/>
            <person name="Rhodes N."/>
            <person name="Thang M."/>
        </authorList>
    </citation>
    <scope>NUCLEOTIDE SEQUENCE</scope>
</reference>
<keyword evidence="6 13" id="KW-0255">Endonuclease</keyword>
<dbReference type="Proteomes" id="UP001152797">
    <property type="component" value="Unassembled WGS sequence"/>
</dbReference>
<dbReference type="GO" id="GO:0048257">
    <property type="term" value="F:3'-flap endonuclease activity"/>
    <property type="evidence" value="ECO:0007669"/>
    <property type="project" value="TreeGrafter"/>
</dbReference>
<dbReference type="CDD" id="cd20074">
    <property type="entry name" value="XPF_nuclease_Mus81"/>
    <property type="match status" value="1"/>
</dbReference>
<evidence type="ECO:0000256" key="10">
    <source>
        <dbReference type="ARBA" id="ARBA00023172"/>
    </source>
</evidence>
<dbReference type="EMBL" id="CAMXCT030006693">
    <property type="protein sequence ID" value="CAL4805726.1"/>
    <property type="molecule type" value="Genomic_DNA"/>
</dbReference>
<dbReference type="PANTHER" id="PTHR13451:SF0">
    <property type="entry name" value="CROSSOVER JUNCTION ENDONUCLEASE MUS81"/>
    <property type="match status" value="1"/>
</dbReference>
<evidence type="ECO:0000256" key="8">
    <source>
        <dbReference type="ARBA" id="ARBA00022801"/>
    </source>
</evidence>
<evidence type="ECO:0000256" key="6">
    <source>
        <dbReference type="ARBA" id="ARBA00022759"/>
    </source>
</evidence>
<evidence type="ECO:0000256" key="11">
    <source>
        <dbReference type="ARBA" id="ARBA00023204"/>
    </source>
</evidence>